<dbReference type="OrthoDB" id="1049480at2"/>
<organism evidence="2 3">
    <name type="scientific">Maribacter orientalis</name>
    <dbReference type="NCBI Taxonomy" id="228957"/>
    <lineage>
        <taxon>Bacteria</taxon>
        <taxon>Pseudomonadati</taxon>
        <taxon>Bacteroidota</taxon>
        <taxon>Flavobacteriia</taxon>
        <taxon>Flavobacteriales</taxon>
        <taxon>Flavobacteriaceae</taxon>
        <taxon>Maribacter</taxon>
    </lineage>
</organism>
<keyword evidence="1" id="KW-0812">Transmembrane</keyword>
<evidence type="ECO:0000313" key="3">
    <source>
        <dbReference type="Proteomes" id="UP000198990"/>
    </source>
</evidence>
<reference evidence="3" key="1">
    <citation type="submission" date="2016-10" db="EMBL/GenBank/DDBJ databases">
        <authorList>
            <person name="Varghese N."/>
            <person name="Submissions S."/>
        </authorList>
    </citation>
    <scope>NUCLEOTIDE SEQUENCE [LARGE SCALE GENOMIC DNA]</scope>
    <source>
        <strain evidence="3">DSM 16471</strain>
    </source>
</reference>
<dbReference type="STRING" id="228957.SAMN04488008_10861"/>
<gene>
    <name evidence="2" type="ORF">SAMN04488008_10861</name>
</gene>
<evidence type="ECO:0000313" key="2">
    <source>
        <dbReference type="EMBL" id="SEM02726.1"/>
    </source>
</evidence>
<dbReference type="RefSeq" id="WP_091626129.1">
    <property type="nucleotide sequence ID" value="NZ_FNZN01000008.1"/>
</dbReference>
<sequence length="294" mass="33272">MKADYIEFKKQRELGDILTDTFAFLRSEFKPFFTTFFKIVGPYLLAMILALVFYMFYAGNSFSLIFTGVGSELNNIALIFVIALVYMISIVSVYTISQSTVLHYIKSYANGKGTPDFETIKKEVYASFWSFIGLGILVGLSIFFGLMICIIPGIYLYVPLMLAFSVLVFNKMGASDAYGYSFKLVKDEWWITFATFFVIGIIVVVASWAFSLPLAIYQWAKMGILSGEMDAESMMNIFEDPIYILLNVVGTIGQFLLNLISVIAGVFIYFNLNEKKNFTGTYERIENLGQSRDI</sequence>
<proteinExistence type="predicted"/>
<name>A0A1H7V0R4_9FLAO</name>
<dbReference type="AlphaFoldDB" id="A0A1H7V0R4"/>
<feature type="transmembrane region" description="Helical" evidence="1">
    <location>
        <begin position="150"/>
        <end position="169"/>
    </location>
</feature>
<protein>
    <recommendedName>
        <fullName evidence="4">Membrane domain of glycerophosphoryl diester phosphodiesterase</fullName>
    </recommendedName>
</protein>
<accession>A0A1H7V0R4</accession>
<feature type="transmembrane region" description="Helical" evidence="1">
    <location>
        <begin position="76"/>
        <end position="96"/>
    </location>
</feature>
<evidence type="ECO:0008006" key="4">
    <source>
        <dbReference type="Google" id="ProtNLM"/>
    </source>
</evidence>
<feature type="transmembrane region" description="Helical" evidence="1">
    <location>
        <begin position="242"/>
        <end position="270"/>
    </location>
</feature>
<dbReference type="Proteomes" id="UP000198990">
    <property type="component" value="Unassembled WGS sequence"/>
</dbReference>
<feature type="transmembrane region" description="Helical" evidence="1">
    <location>
        <begin position="189"/>
        <end position="210"/>
    </location>
</feature>
<keyword evidence="3" id="KW-1185">Reference proteome</keyword>
<evidence type="ECO:0000256" key="1">
    <source>
        <dbReference type="SAM" id="Phobius"/>
    </source>
</evidence>
<keyword evidence="1" id="KW-1133">Transmembrane helix</keyword>
<feature type="transmembrane region" description="Helical" evidence="1">
    <location>
        <begin position="124"/>
        <end position="144"/>
    </location>
</feature>
<dbReference type="EMBL" id="FNZN01000008">
    <property type="protein sequence ID" value="SEM02726.1"/>
    <property type="molecule type" value="Genomic_DNA"/>
</dbReference>
<feature type="transmembrane region" description="Helical" evidence="1">
    <location>
        <begin position="36"/>
        <end position="56"/>
    </location>
</feature>
<keyword evidence="1" id="KW-0472">Membrane</keyword>